<evidence type="ECO:0000256" key="5">
    <source>
        <dbReference type="SAM" id="SignalP"/>
    </source>
</evidence>
<keyword evidence="8" id="KW-1185">Reference proteome</keyword>
<gene>
    <name evidence="7" type="ORF">N825_22585</name>
</gene>
<dbReference type="GO" id="GO:0046872">
    <property type="term" value="F:metal ion binding"/>
    <property type="evidence" value="ECO:0007669"/>
    <property type="project" value="UniProtKB-KW"/>
</dbReference>
<dbReference type="PATRIC" id="fig|1385369.3.peg.6464"/>
<dbReference type="AlphaFoldDB" id="W9GRY0"/>
<evidence type="ECO:0000259" key="6">
    <source>
        <dbReference type="PROSITE" id="PS51007"/>
    </source>
</evidence>
<reference evidence="7 8" key="1">
    <citation type="submission" date="2013-08" db="EMBL/GenBank/DDBJ databases">
        <title>The genome sequence of Skermanella stibiiresistens.</title>
        <authorList>
            <person name="Zhu W."/>
            <person name="Wang G."/>
        </authorList>
    </citation>
    <scope>NUCLEOTIDE SEQUENCE [LARGE SCALE GENOMIC DNA]</scope>
    <source>
        <strain evidence="7 8">SB22</strain>
    </source>
</reference>
<keyword evidence="5" id="KW-0732">Signal</keyword>
<dbReference type="InterPro" id="IPR036909">
    <property type="entry name" value="Cyt_c-like_dom_sf"/>
</dbReference>
<evidence type="ECO:0000256" key="3">
    <source>
        <dbReference type="ARBA" id="ARBA00023004"/>
    </source>
</evidence>
<proteinExistence type="predicted"/>
<keyword evidence="1 4" id="KW-0349">Heme</keyword>
<sequence length="191" mass="19898">MSAGAACVLGVSAVLALQAATAAPARKPTLAEEKPTGQEAIERGGYLVRLGGCNDCHTPGYFLGKPDHSRYLGGSDVGFEVPGLGTFVGPNLTPDRETGLGDWTRAEIVAAIQTGVRPDGRVLAPVMPWHAFAELTKSDMGAVVDFLASLTPVTRKVSGPFGPEEKADVFVMRIVPPDAGETPAEGRAEVE</sequence>
<evidence type="ECO:0000313" key="8">
    <source>
        <dbReference type="Proteomes" id="UP000019486"/>
    </source>
</evidence>
<feature type="signal peptide" evidence="5">
    <location>
        <begin position="1"/>
        <end position="22"/>
    </location>
</feature>
<evidence type="ECO:0000313" key="7">
    <source>
        <dbReference type="EMBL" id="EWY36544.1"/>
    </source>
</evidence>
<keyword evidence="2 4" id="KW-0479">Metal-binding</keyword>
<dbReference type="SUPFAM" id="SSF46626">
    <property type="entry name" value="Cytochrome c"/>
    <property type="match status" value="1"/>
</dbReference>
<dbReference type="Gene3D" id="1.10.760.10">
    <property type="entry name" value="Cytochrome c-like domain"/>
    <property type="match status" value="1"/>
</dbReference>
<evidence type="ECO:0000256" key="2">
    <source>
        <dbReference type="ARBA" id="ARBA00022723"/>
    </source>
</evidence>
<dbReference type="Proteomes" id="UP000019486">
    <property type="component" value="Unassembled WGS sequence"/>
</dbReference>
<feature type="domain" description="Cytochrome c" evidence="6">
    <location>
        <begin position="39"/>
        <end position="151"/>
    </location>
</feature>
<dbReference type="PANTHER" id="PTHR35008">
    <property type="entry name" value="BLL4482 PROTEIN-RELATED"/>
    <property type="match status" value="1"/>
</dbReference>
<dbReference type="STRING" id="1385369.N825_22585"/>
<keyword evidence="3 4" id="KW-0408">Iron</keyword>
<comment type="caution">
    <text evidence="7">The sequence shown here is derived from an EMBL/GenBank/DDBJ whole genome shotgun (WGS) entry which is preliminary data.</text>
</comment>
<dbReference type="InterPro" id="IPR051459">
    <property type="entry name" value="Cytochrome_c-type_DH"/>
</dbReference>
<feature type="chain" id="PRO_5004923139" evidence="5">
    <location>
        <begin position="23"/>
        <end position="191"/>
    </location>
</feature>
<dbReference type="GO" id="GO:0009055">
    <property type="term" value="F:electron transfer activity"/>
    <property type="evidence" value="ECO:0007669"/>
    <property type="project" value="InterPro"/>
</dbReference>
<dbReference type="InterPro" id="IPR009056">
    <property type="entry name" value="Cyt_c-like_dom"/>
</dbReference>
<dbReference type="GO" id="GO:0020037">
    <property type="term" value="F:heme binding"/>
    <property type="evidence" value="ECO:0007669"/>
    <property type="project" value="InterPro"/>
</dbReference>
<protein>
    <submittedName>
        <fullName evidence="7">Cytochrome C</fullName>
    </submittedName>
</protein>
<name>W9GRY0_9PROT</name>
<evidence type="ECO:0000256" key="4">
    <source>
        <dbReference type="PROSITE-ProRule" id="PRU00433"/>
    </source>
</evidence>
<organism evidence="7 8">
    <name type="scientific">Skermanella stibiiresistens SB22</name>
    <dbReference type="NCBI Taxonomy" id="1385369"/>
    <lineage>
        <taxon>Bacteria</taxon>
        <taxon>Pseudomonadati</taxon>
        <taxon>Pseudomonadota</taxon>
        <taxon>Alphaproteobacteria</taxon>
        <taxon>Rhodospirillales</taxon>
        <taxon>Azospirillaceae</taxon>
        <taxon>Skermanella</taxon>
    </lineage>
</organism>
<accession>W9GRY0</accession>
<dbReference type="EMBL" id="AVFL01000041">
    <property type="protein sequence ID" value="EWY36544.1"/>
    <property type="molecule type" value="Genomic_DNA"/>
</dbReference>
<evidence type="ECO:0000256" key="1">
    <source>
        <dbReference type="ARBA" id="ARBA00022617"/>
    </source>
</evidence>
<dbReference type="PROSITE" id="PS51007">
    <property type="entry name" value="CYTC"/>
    <property type="match status" value="1"/>
</dbReference>
<dbReference type="PANTHER" id="PTHR35008:SF8">
    <property type="entry name" value="ALCOHOL DEHYDROGENASE CYTOCHROME C SUBUNIT"/>
    <property type="match status" value="1"/>
</dbReference>